<gene>
    <name evidence="3" type="ORF">ACERZ8_09505</name>
</gene>
<feature type="domain" description="Tail sheath protein C-terminal" evidence="2">
    <location>
        <begin position="640"/>
        <end position="745"/>
    </location>
</feature>
<dbReference type="Proteomes" id="UP001627408">
    <property type="component" value="Unassembled WGS sequence"/>
</dbReference>
<dbReference type="PANTHER" id="PTHR35861:SF1">
    <property type="entry name" value="PHAGE TAIL SHEATH PROTEIN"/>
    <property type="match status" value="1"/>
</dbReference>
<reference evidence="3 4" key="1">
    <citation type="submission" date="2024-08" db="EMBL/GenBank/DDBJ databases">
        <title>Tateyamaria sp. nov., isolated from marine algae.</title>
        <authorList>
            <person name="Choi B.J."/>
            <person name="Kim J.M."/>
            <person name="Lee J.K."/>
            <person name="Choi D.G."/>
            <person name="Bayburt H."/>
            <person name="Baek J.H."/>
            <person name="Han D.M."/>
            <person name="Jeon C.O."/>
        </authorList>
    </citation>
    <scope>NUCLEOTIDE SEQUENCE [LARGE SCALE GENOMIC DNA]</scope>
    <source>
        <strain evidence="3 4">KMU-156</strain>
    </source>
</reference>
<dbReference type="InterPro" id="IPR020287">
    <property type="entry name" value="Tail_sheath_C"/>
</dbReference>
<dbReference type="EMBL" id="JBHDIY010000002">
    <property type="protein sequence ID" value="MFL4470090.1"/>
    <property type="molecule type" value="Genomic_DNA"/>
</dbReference>
<dbReference type="PANTHER" id="PTHR35861">
    <property type="match status" value="1"/>
</dbReference>
<sequence>MAKAGPLNMPTTVLGIQDYERIFSDDTSQGELTEQVRQFFLNGGEQAIICRVADGALPSSVGLTAAGGATVLTLQSRDAGLLANRLRARVSYNTASPERSFELEIFVEEFDASGQPEVTATETFSNLSMSPNAPRYVRTILDQQSLLVTATIDDATTAAEEAAALAAATINGFSASSEIFADTAAAEAALLAAVQATQAGNTGTAGRFQVRIEGENASPTVTVSVDVADTSLATLATTINTALAPHTPVTVAVPDPTDEPLIIQANAAQHDVVIQPAAQFDISAALGLGVAQGGIEVGAWSQSRPVPSGLVSVLDDGSGDLAAILSLGGADRTTLTDLGVDGTAAVNPFTIATADIVYPGAGTTFAEGTQSATTSFRNIAENLQAVAIALSADSEDWRAEVHGVRLALIPEFGSANSGGGATFVSANPDLSLPGEVFGGVTSTIAASALGGGNDGNVAQLEDYMDAFQQIEERVEIYNMMIIPKSAGDTSIPSIRAGVWGPASAFCRDQLAVLLVDVEPAQQTPQGVLDSLQGLRTGVATDHAAAFWPRVSITSNGVTKPIDPTGSLAGVMARIDGSRGVWKASAGVEANVFGVRGVDVPLSDPQNGLLNPEAINCVRSFPNGVLVWGARTMAGFDASTETDYRYLPVRRIALFIEASLRNGLQFAVFEPNDAPLWSQIRLAAGSFMNGLFRQGAFAGSTATDAFFVKCDAETTTPTDQALGIVNVAVGFAPLRPAEFVVVTLQQRTAQAQV</sequence>
<evidence type="ECO:0000256" key="1">
    <source>
        <dbReference type="ARBA" id="ARBA00008005"/>
    </source>
</evidence>
<evidence type="ECO:0000313" key="4">
    <source>
        <dbReference type="Proteomes" id="UP001627408"/>
    </source>
</evidence>
<keyword evidence="4" id="KW-1185">Reference proteome</keyword>
<comment type="similarity">
    <text evidence="1">Belongs to the myoviridae tail sheath protein family.</text>
</comment>
<evidence type="ECO:0000313" key="3">
    <source>
        <dbReference type="EMBL" id="MFL4470090.1"/>
    </source>
</evidence>
<accession>A0ABW8UT90</accession>
<comment type="caution">
    <text evidence="3">The sequence shown here is derived from an EMBL/GenBank/DDBJ whole genome shotgun (WGS) entry which is preliminary data.</text>
</comment>
<protein>
    <submittedName>
        <fullName evidence="3">Phage tail sheath C-terminal domain-containing protein</fullName>
    </submittedName>
</protein>
<evidence type="ECO:0000259" key="2">
    <source>
        <dbReference type="Pfam" id="PF17482"/>
    </source>
</evidence>
<name>A0ABW8UT90_9RHOB</name>
<dbReference type="InterPro" id="IPR052042">
    <property type="entry name" value="Tail_sheath_structural"/>
</dbReference>
<dbReference type="Pfam" id="PF17482">
    <property type="entry name" value="Phage_sheath_1C"/>
    <property type="match status" value="1"/>
</dbReference>
<dbReference type="Gene3D" id="3.40.50.11780">
    <property type="match status" value="2"/>
</dbReference>
<proteinExistence type="inferred from homology"/>
<organism evidence="3 4">
    <name type="scientific">Tateyamaria armeniaca</name>
    <dbReference type="NCBI Taxonomy" id="2518930"/>
    <lineage>
        <taxon>Bacteria</taxon>
        <taxon>Pseudomonadati</taxon>
        <taxon>Pseudomonadota</taxon>
        <taxon>Alphaproteobacteria</taxon>
        <taxon>Rhodobacterales</taxon>
        <taxon>Roseobacteraceae</taxon>
        <taxon>Tateyamaria</taxon>
    </lineage>
</organism>
<dbReference type="RefSeq" id="WP_407591961.1">
    <property type="nucleotide sequence ID" value="NZ_JBHDIY010000002.1"/>
</dbReference>